<dbReference type="EMBL" id="DVHK01000133">
    <property type="protein sequence ID" value="HIR67695.1"/>
    <property type="molecule type" value="Genomic_DNA"/>
</dbReference>
<comment type="pathway">
    <text evidence="2 8">Metabolic intermediate biosynthesis; chorismate biosynthesis; chorismate from D-erythrose 4-phosphate and phosphoenolpyruvate: step 1/7.</text>
</comment>
<dbReference type="GO" id="GO:0005737">
    <property type="term" value="C:cytoplasm"/>
    <property type="evidence" value="ECO:0007669"/>
    <property type="project" value="TreeGrafter"/>
</dbReference>
<dbReference type="PANTHER" id="PTHR21225">
    <property type="entry name" value="PHOSPHO-2-DEHYDRO-3-DEOXYHEPTONATE ALDOLASE DAHP SYNTHETASE"/>
    <property type="match status" value="1"/>
</dbReference>
<proteinExistence type="inferred from homology"/>
<dbReference type="EC" id="2.5.1.54" evidence="8"/>
<comment type="caution">
    <text evidence="10">The sequence shown here is derived from an EMBL/GenBank/DDBJ whole genome shotgun (WGS) entry which is preliminary data.</text>
</comment>
<dbReference type="PANTHER" id="PTHR21225:SF12">
    <property type="entry name" value="PHOSPHO-2-DEHYDRO-3-DEOXYHEPTONATE ALDOLASE, TYROSINE-INHIBITED"/>
    <property type="match status" value="1"/>
</dbReference>
<dbReference type="PIRSF" id="PIRSF001361">
    <property type="entry name" value="DAHP_synthase"/>
    <property type="match status" value="1"/>
</dbReference>
<dbReference type="GO" id="GO:0009073">
    <property type="term" value="P:aromatic amino acid family biosynthetic process"/>
    <property type="evidence" value="ECO:0007669"/>
    <property type="project" value="UniProtKB-KW"/>
</dbReference>
<dbReference type="InterPro" id="IPR006218">
    <property type="entry name" value="DAHP1/KDSA"/>
</dbReference>
<dbReference type="SUPFAM" id="SSF51569">
    <property type="entry name" value="Aldolase"/>
    <property type="match status" value="1"/>
</dbReference>
<dbReference type="NCBIfam" id="TIGR00034">
    <property type="entry name" value="aroFGH"/>
    <property type="match status" value="1"/>
</dbReference>
<name>A0A9D1E7F8_9FIRM</name>
<reference evidence="10" key="2">
    <citation type="journal article" date="2021" name="PeerJ">
        <title>Extensive microbial diversity within the chicken gut microbiome revealed by metagenomics and culture.</title>
        <authorList>
            <person name="Gilroy R."/>
            <person name="Ravi A."/>
            <person name="Getino M."/>
            <person name="Pursley I."/>
            <person name="Horton D.L."/>
            <person name="Alikhan N.F."/>
            <person name="Baker D."/>
            <person name="Gharbi K."/>
            <person name="Hall N."/>
            <person name="Watson M."/>
            <person name="Adriaenssens E.M."/>
            <person name="Foster-Nyarko E."/>
            <person name="Jarju S."/>
            <person name="Secka A."/>
            <person name="Antonio M."/>
            <person name="Oren A."/>
            <person name="Chaudhuri R.R."/>
            <person name="La Ragione R."/>
            <person name="Hildebrand F."/>
            <person name="Pallen M.J."/>
        </authorList>
    </citation>
    <scope>NUCLEOTIDE SEQUENCE</scope>
    <source>
        <strain evidence="10">ChiW16-3235</strain>
    </source>
</reference>
<evidence type="ECO:0000256" key="6">
    <source>
        <dbReference type="ARBA" id="ARBA00023141"/>
    </source>
</evidence>
<reference evidence="10" key="1">
    <citation type="submission" date="2020-10" db="EMBL/GenBank/DDBJ databases">
        <authorList>
            <person name="Gilroy R."/>
        </authorList>
    </citation>
    <scope>NUCLEOTIDE SEQUENCE</scope>
    <source>
        <strain evidence="10">ChiW16-3235</strain>
    </source>
</reference>
<evidence type="ECO:0000256" key="5">
    <source>
        <dbReference type="ARBA" id="ARBA00022679"/>
    </source>
</evidence>
<evidence type="ECO:0000256" key="4">
    <source>
        <dbReference type="ARBA" id="ARBA00022605"/>
    </source>
</evidence>
<dbReference type="Proteomes" id="UP000823913">
    <property type="component" value="Unassembled WGS sequence"/>
</dbReference>
<evidence type="ECO:0000313" key="11">
    <source>
        <dbReference type="Proteomes" id="UP000823913"/>
    </source>
</evidence>
<keyword evidence="4 8" id="KW-0028">Amino-acid biosynthesis</keyword>
<evidence type="ECO:0000256" key="1">
    <source>
        <dbReference type="ARBA" id="ARBA00003726"/>
    </source>
</evidence>
<dbReference type="GO" id="GO:0003849">
    <property type="term" value="F:3-deoxy-7-phosphoheptulonate synthase activity"/>
    <property type="evidence" value="ECO:0007669"/>
    <property type="project" value="UniProtKB-EC"/>
</dbReference>
<comment type="catalytic activity">
    <reaction evidence="7 8">
        <text>D-erythrose 4-phosphate + phosphoenolpyruvate + H2O = 7-phospho-2-dehydro-3-deoxy-D-arabino-heptonate + phosphate</text>
        <dbReference type="Rhea" id="RHEA:14717"/>
        <dbReference type="ChEBI" id="CHEBI:15377"/>
        <dbReference type="ChEBI" id="CHEBI:16897"/>
        <dbReference type="ChEBI" id="CHEBI:43474"/>
        <dbReference type="ChEBI" id="CHEBI:58394"/>
        <dbReference type="ChEBI" id="CHEBI:58702"/>
        <dbReference type="EC" id="2.5.1.54"/>
    </reaction>
</comment>
<feature type="domain" description="DAHP synthetase I/KDSA" evidence="9">
    <location>
        <begin position="34"/>
        <end position="332"/>
    </location>
</feature>
<evidence type="ECO:0000256" key="3">
    <source>
        <dbReference type="ARBA" id="ARBA00007985"/>
    </source>
</evidence>
<evidence type="ECO:0000259" key="9">
    <source>
        <dbReference type="Pfam" id="PF00793"/>
    </source>
</evidence>
<evidence type="ECO:0000256" key="2">
    <source>
        <dbReference type="ARBA" id="ARBA00004688"/>
    </source>
</evidence>
<dbReference type="Gene3D" id="3.20.20.70">
    <property type="entry name" value="Aldolase class I"/>
    <property type="match status" value="1"/>
</dbReference>
<dbReference type="GO" id="GO:0008652">
    <property type="term" value="P:amino acid biosynthetic process"/>
    <property type="evidence" value="ECO:0007669"/>
    <property type="project" value="UniProtKB-KW"/>
</dbReference>
<gene>
    <name evidence="10" type="ORF">IAB94_06590</name>
</gene>
<protein>
    <recommendedName>
        <fullName evidence="8">Phospho-2-dehydro-3-deoxyheptonate aldolase</fullName>
        <ecNumber evidence="8">2.5.1.54</ecNumber>
    </recommendedName>
</protein>
<comment type="similarity">
    <text evidence="3 8">Belongs to the class-I DAHP synthase family.</text>
</comment>
<keyword evidence="6 8" id="KW-0057">Aromatic amino acid biosynthesis</keyword>
<dbReference type="InterPro" id="IPR013785">
    <property type="entry name" value="Aldolase_TIM"/>
</dbReference>
<dbReference type="AlphaFoldDB" id="A0A9D1E7F8"/>
<comment type="function">
    <text evidence="1 8">Stereospecific condensation of phosphoenolpyruvate (PEP) and D-erythrose-4-phosphate (E4P) giving rise to 3-deoxy-D-arabino-heptulosonate-7-phosphate (DAHP).</text>
</comment>
<organism evidence="10 11">
    <name type="scientific">Candidatus Coproplasma avicola</name>
    <dbReference type="NCBI Taxonomy" id="2840744"/>
    <lineage>
        <taxon>Bacteria</taxon>
        <taxon>Bacillati</taxon>
        <taxon>Bacillota</taxon>
        <taxon>Clostridia</taxon>
        <taxon>Eubacteriales</taxon>
        <taxon>Candidatus Coproplasma</taxon>
    </lineage>
</organism>
<accession>A0A9D1E7F8</accession>
<dbReference type="InterPro" id="IPR006219">
    <property type="entry name" value="DAHP_synth_1"/>
</dbReference>
<sequence length="340" mass="37615">MFEKQVKIPEPEEIKAAMPMPQKLVEIKKVRDKMVADVITGQSDKMIVIVGPCSAHAEAPVLDYVERLGKLNDEVKDKLVLVPRIYTNKPRTKGVGYKGMFSQPDPKKGEDILKGIYAIRDLNIRAIEGSGLTAADEMLYPANYNYVDDLLSYVAVGARSCENQLHRLVSSGVDVSVGIKNPMSGSVMVMLNSIYAAQSGQVFKLNGWQVKTTGNPLAHGILRGAVDGYGNDIPNFHYETVMQAADGYAKSGLKNPAIIIDANHSNSGKKCRQQIRICEEVMQNRLYDADFKKIVKGFMIESFIEEGNQKEDVVYGKSITDPCLGWEDTRRLLLDIAAKV</sequence>
<evidence type="ECO:0000313" key="10">
    <source>
        <dbReference type="EMBL" id="HIR67695.1"/>
    </source>
</evidence>
<evidence type="ECO:0000256" key="7">
    <source>
        <dbReference type="ARBA" id="ARBA00047508"/>
    </source>
</evidence>
<keyword evidence="5 8" id="KW-0808">Transferase</keyword>
<dbReference type="Pfam" id="PF00793">
    <property type="entry name" value="DAHP_synth_1"/>
    <property type="match status" value="1"/>
</dbReference>
<evidence type="ECO:0000256" key="8">
    <source>
        <dbReference type="PIRNR" id="PIRNR001361"/>
    </source>
</evidence>